<evidence type="ECO:0000313" key="1">
    <source>
        <dbReference type="EMBL" id="PLR80821.1"/>
    </source>
</evidence>
<evidence type="ECO:0000313" key="4">
    <source>
        <dbReference type="Proteomes" id="UP000235114"/>
    </source>
</evidence>
<dbReference type="RefSeq" id="WP_101578646.1">
    <property type="nucleotide sequence ID" value="NZ_PGVA01000044.1"/>
</dbReference>
<reference evidence="2 4" key="2">
    <citation type="submission" date="2017-12" db="EMBL/GenBank/DDBJ databases">
        <title>Comparative Functional Genomics of Dry Heat Resistant strains isolated from the Viking Spacecraft.</title>
        <authorList>
            <person name="Seuylemezian A."/>
            <person name="Cooper K."/>
            <person name="Vaishampayan P."/>
        </authorList>
    </citation>
    <scope>NUCLEOTIDE SEQUENCE [LARGE SCALE GENOMIC DNA]</scope>
    <source>
        <strain evidence="2 4">ATCC 29669</strain>
    </source>
</reference>
<organism evidence="1 3">
    <name type="scientific">Bacillus canaveralius</name>
    <dbReference type="NCBI Taxonomy" id="1403243"/>
    <lineage>
        <taxon>Bacteria</taxon>
        <taxon>Bacillati</taxon>
        <taxon>Bacillota</taxon>
        <taxon>Bacilli</taxon>
        <taxon>Bacillales</taxon>
        <taxon>Bacillaceae</taxon>
        <taxon>Bacillus</taxon>
    </lineage>
</organism>
<evidence type="ECO:0000313" key="2">
    <source>
        <dbReference type="EMBL" id="PLR98303.1"/>
    </source>
</evidence>
<proteinExistence type="predicted"/>
<dbReference type="EMBL" id="PGVA01000044">
    <property type="protein sequence ID" value="PLR80821.1"/>
    <property type="molecule type" value="Genomic_DNA"/>
</dbReference>
<gene>
    <name evidence="1" type="ORF">CU635_17385</name>
    <name evidence="2" type="ORF">CVD25_07995</name>
</gene>
<name>A0A2N5GIQ3_9BACI</name>
<dbReference type="Pfam" id="PF14169">
    <property type="entry name" value="YdjO"/>
    <property type="match status" value="1"/>
</dbReference>
<protein>
    <recommendedName>
        <fullName evidence="5">Cold-shock protein</fullName>
    </recommendedName>
</protein>
<keyword evidence="4" id="KW-1185">Reference proteome</keyword>
<dbReference type="Proteomes" id="UP000235114">
    <property type="component" value="Unassembled WGS sequence"/>
</dbReference>
<dbReference type="EMBL" id="PGVD01000022">
    <property type="protein sequence ID" value="PLR98303.1"/>
    <property type="molecule type" value="Genomic_DNA"/>
</dbReference>
<evidence type="ECO:0000313" key="3">
    <source>
        <dbReference type="Proteomes" id="UP000234951"/>
    </source>
</evidence>
<dbReference type="Proteomes" id="UP000234951">
    <property type="component" value="Unassembled WGS sequence"/>
</dbReference>
<sequence length="70" mass="8205">MYFSKKATEEIQNIIVDTSVYSCESDSCNGWMRKEFSSDDLNCPMCGSGMREEMRQLPEIRTDFNPFKYN</sequence>
<dbReference type="AlphaFoldDB" id="A0A2N5GIQ3"/>
<evidence type="ECO:0008006" key="5">
    <source>
        <dbReference type="Google" id="ProtNLM"/>
    </source>
</evidence>
<dbReference type="OrthoDB" id="1955171at2"/>
<reference evidence="1 3" key="1">
    <citation type="submission" date="2017-11" db="EMBL/GenBank/DDBJ databases">
        <title>Comparitive Functional Genomics of Dry Heat Resistant strains isolated from the Viking Spacecraft.</title>
        <authorList>
            <person name="Seuylemezian A."/>
            <person name="Cooper K."/>
            <person name="Vaishampayan P."/>
        </authorList>
    </citation>
    <scope>NUCLEOTIDE SEQUENCE [LARGE SCALE GENOMIC DNA]</scope>
    <source>
        <strain evidence="1 3">M4.6</strain>
    </source>
</reference>
<dbReference type="InterPro" id="IPR025916">
    <property type="entry name" value="YdjO"/>
</dbReference>
<comment type="caution">
    <text evidence="1">The sequence shown here is derived from an EMBL/GenBank/DDBJ whole genome shotgun (WGS) entry which is preliminary data.</text>
</comment>
<accession>A0A2N5GIQ3</accession>